<keyword evidence="2" id="KW-1133">Transmembrane helix</keyword>
<comment type="caution">
    <text evidence="3">The sequence shown here is derived from an EMBL/GenBank/DDBJ whole genome shotgun (WGS) entry which is preliminary data.</text>
</comment>
<reference evidence="3" key="1">
    <citation type="submission" date="2022-07" db="EMBL/GenBank/DDBJ databases">
        <title>Genome Sequence of Physisporinus lineatus.</title>
        <authorList>
            <person name="Buettner E."/>
        </authorList>
    </citation>
    <scope>NUCLEOTIDE SEQUENCE</scope>
    <source>
        <strain evidence="3">VT162</strain>
    </source>
</reference>
<evidence type="ECO:0000256" key="2">
    <source>
        <dbReference type="SAM" id="Phobius"/>
    </source>
</evidence>
<keyword evidence="2" id="KW-0812">Transmembrane</keyword>
<proteinExistence type="predicted"/>
<feature type="region of interest" description="Disordered" evidence="1">
    <location>
        <begin position="219"/>
        <end position="275"/>
    </location>
</feature>
<evidence type="ECO:0000313" key="3">
    <source>
        <dbReference type="EMBL" id="KAJ3488547.1"/>
    </source>
</evidence>
<dbReference type="Proteomes" id="UP001212997">
    <property type="component" value="Unassembled WGS sequence"/>
</dbReference>
<feature type="transmembrane region" description="Helical" evidence="2">
    <location>
        <begin position="62"/>
        <end position="84"/>
    </location>
</feature>
<dbReference type="AlphaFoldDB" id="A0AAD5V821"/>
<organism evidence="3 4">
    <name type="scientific">Meripilus lineatus</name>
    <dbReference type="NCBI Taxonomy" id="2056292"/>
    <lineage>
        <taxon>Eukaryota</taxon>
        <taxon>Fungi</taxon>
        <taxon>Dikarya</taxon>
        <taxon>Basidiomycota</taxon>
        <taxon>Agaricomycotina</taxon>
        <taxon>Agaricomycetes</taxon>
        <taxon>Polyporales</taxon>
        <taxon>Meripilaceae</taxon>
        <taxon>Meripilus</taxon>
    </lineage>
</organism>
<evidence type="ECO:0000256" key="1">
    <source>
        <dbReference type="SAM" id="MobiDB-lite"/>
    </source>
</evidence>
<sequence length="275" mass="30019">MPPPFANVLNLKRDSDGQQTPTVFRDILGAHLKRQEYPTETSSPSIAANAALPEIGGSSGGFIALVAVLAAILVISCIAIFFLMRNNKPDSFERQARRALSGPREASLYEMPLGPAGARAKVKNLFGFGKPKNKWVKLDSRDDWDASEEIPSGHGQARELTDHDVRMVTQTAERHPQVVFPPIHRASTSDSIELSAPDYPNLGIHTTIHNPQYSDPFSTSPITMGSTEEIQEPTPYNASGNGRYAAQGFRTDGDDAGPSPMRKFEGGTRFREEIS</sequence>
<feature type="compositionally biased region" description="Polar residues" evidence="1">
    <location>
        <begin position="219"/>
        <end position="240"/>
    </location>
</feature>
<accession>A0AAD5V821</accession>
<dbReference type="EMBL" id="JANAWD010000064">
    <property type="protein sequence ID" value="KAJ3488547.1"/>
    <property type="molecule type" value="Genomic_DNA"/>
</dbReference>
<protein>
    <submittedName>
        <fullName evidence="3">Uncharacterized protein</fullName>
    </submittedName>
</protein>
<keyword evidence="4" id="KW-1185">Reference proteome</keyword>
<keyword evidence="2" id="KW-0472">Membrane</keyword>
<gene>
    <name evidence="3" type="ORF">NLI96_g2746</name>
</gene>
<evidence type="ECO:0000313" key="4">
    <source>
        <dbReference type="Proteomes" id="UP001212997"/>
    </source>
</evidence>
<name>A0AAD5V821_9APHY</name>
<feature type="compositionally biased region" description="Basic and acidic residues" evidence="1">
    <location>
        <begin position="262"/>
        <end position="275"/>
    </location>
</feature>